<feature type="region of interest" description="Disordered" evidence="1">
    <location>
        <begin position="1"/>
        <end position="21"/>
    </location>
</feature>
<sequence>MTEAPAGTAGGDADLSSVDPGPEARALFSSVVAHHADFDAEIAWPTDPEAMMHAHYPSQTWPVGGPARATPTGEAHRPNVCAIVGGTDDMRAMAVRHAAEFMASFSGDPYAAITSLVHPMDRQTAIGRALLAHAPPTCIHDDVASWCGRTHPPPGCVGQRLFLVYMSLHITGGLFRAVVNARHLRCHFVIVLGEGIRLQPRLRNQLDAVAMLPPLGVPPDDFVHDRAEQSMIQSLLDRGRSVVFCAHGQTVLPFNLPTDTDDHRTPIQDQFHAHVAWRMHYALTRAGSPHMRRAQATLRTQDAVPALARSCARACLGQLDVILDANVPAECLHHIALEAALWIDPADDSPSAYAAVAALRRFMGHLARLYIVPDMAQWPTVAMIRHLLGSVARLGPFWEIVALQ</sequence>
<protein>
    <submittedName>
        <fullName evidence="2">Uncharacterized protein</fullName>
    </submittedName>
</protein>
<evidence type="ECO:0000313" key="2">
    <source>
        <dbReference type="EMBL" id="AVK75885.1"/>
    </source>
</evidence>
<dbReference type="KEGG" id="vg:36842598"/>
<reference evidence="2" key="1">
    <citation type="journal article" date="2018" name="Nat. Commun.">
        <title>Diversity and evolution of the emerging Pandoraviridae family.</title>
        <authorList>
            <person name="Legendre M."/>
            <person name="Fabre E."/>
            <person name="Poirot O."/>
            <person name="Jeudy S."/>
            <person name="Lartigue A."/>
            <person name="Alempic J.M."/>
            <person name="Beucher L."/>
            <person name="Philippe N."/>
            <person name="Bertaux L."/>
            <person name="Christo-Foroux E."/>
            <person name="Labadie K."/>
            <person name="Coute Y."/>
            <person name="Abergel C."/>
            <person name="Claverie J.M."/>
        </authorList>
    </citation>
    <scope>NUCLEOTIDE SEQUENCE [LARGE SCALE GENOMIC DNA]</scope>
    <source>
        <strain evidence="2">Neocaledonia</strain>
    </source>
</reference>
<dbReference type="GeneID" id="36842598"/>
<evidence type="ECO:0000256" key="1">
    <source>
        <dbReference type="SAM" id="MobiDB-lite"/>
    </source>
</evidence>
<gene>
    <name evidence="2" type="ORF">pneo_cds_278</name>
</gene>
<name>A0A2U7UC07_9VIRU</name>
<proteinExistence type="predicted"/>
<dbReference type="RefSeq" id="YP_009481888.1">
    <property type="nucleotide sequence ID" value="NC_037666.1"/>
</dbReference>
<dbReference type="Proteomes" id="UP000249287">
    <property type="component" value="Segment"/>
</dbReference>
<dbReference type="EMBL" id="MG011690">
    <property type="protein sequence ID" value="AVK75885.1"/>
    <property type="molecule type" value="Genomic_DNA"/>
</dbReference>
<organism evidence="2">
    <name type="scientific">Pandoravirus neocaledonia</name>
    <dbReference type="NCBI Taxonomy" id="2107708"/>
    <lineage>
        <taxon>Viruses</taxon>
        <taxon>Pandoravirus</taxon>
    </lineage>
</organism>
<accession>A0A2U7UC07</accession>